<proteinExistence type="predicted"/>
<dbReference type="EMBL" id="BART01032987">
    <property type="protein sequence ID" value="GAH16514.1"/>
    <property type="molecule type" value="Genomic_DNA"/>
</dbReference>
<protein>
    <submittedName>
        <fullName evidence="1">Uncharacterized protein</fullName>
    </submittedName>
</protein>
<evidence type="ECO:0000313" key="1">
    <source>
        <dbReference type="EMBL" id="GAH16514.1"/>
    </source>
</evidence>
<accession>X1EHC9</accession>
<feature type="non-terminal residue" evidence="1">
    <location>
        <position position="144"/>
    </location>
</feature>
<gene>
    <name evidence="1" type="ORF">S01H4_56841</name>
</gene>
<name>X1EHC9_9ZZZZ</name>
<organism evidence="1">
    <name type="scientific">marine sediment metagenome</name>
    <dbReference type="NCBI Taxonomy" id="412755"/>
    <lineage>
        <taxon>unclassified sequences</taxon>
        <taxon>metagenomes</taxon>
        <taxon>ecological metagenomes</taxon>
    </lineage>
</organism>
<dbReference type="AlphaFoldDB" id="X1EHC9"/>
<sequence>MSKVIRMLSLSAVIVAGLTTLARSQNRPAAALPAGEKAVKSAFDSSDPLANWTITGDVTIDVAKSRQGKGCSLKIGPGGKALLKLRDRDESGRIDVWIYDDGTTPEDVKARRVGPRWGLAQSDGKVLAAGILYANYLGGDEGYT</sequence>
<reference evidence="1" key="1">
    <citation type="journal article" date="2014" name="Front. Microbiol.">
        <title>High frequency of phylogenetically diverse reductive dehalogenase-homologous genes in deep subseafloor sedimentary metagenomes.</title>
        <authorList>
            <person name="Kawai M."/>
            <person name="Futagami T."/>
            <person name="Toyoda A."/>
            <person name="Takaki Y."/>
            <person name="Nishi S."/>
            <person name="Hori S."/>
            <person name="Arai W."/>
            <person name="Tsubouchi T."/>
            <person name="Morono Y."/>
            <person name="Uchiyama I."/>
            <person name="Ito T."/>
            <person name="Fujiyama A."/>
            <person name="Inagaki F."/>
            <person name="Takami H."/>
        </authorList>
    </citation>
    <scope>NUCLEOTIDE SEQUENCE</scope>
    <source>
        <strain evidence="1">Expedition CK06-06</strain>
    </source>
</reference>
<comment type="caution">
    <text evidence="1">The sequence shown here is derived from an EMBL/GenBank/DDBJ whole genome shotgun (WGS) entry which is preliminary data.</text>
</comment>